<dbReference type="GO" id="GO:0019380">
    <property type="term" value="P:3-phenylpropionate catabolic process"/>
    <property type="evidence" value="ECO:0007669"/>
    <property type="project" value="TreeGrafter"/>
</dbReference>
<dbReference type="InterPro" id="IPR000391">
    <property type="entry name" value="Rng_hydr_dOase-bsu"/>
</dbReference>
<dbReference type="RefSeq" id="WP_147846885.1">
    <property type="nucleotide sequence ID" value="NZ_VDUZ01000009.1"/>
</dbReference>
<keyword evidence="3" id="KW-0223">Dioxygenase</keyword>
<keyword evidence="2" id="KW-0560">Oxidoreductase</keyword>
<dbReference type="Proteomes" id="UP000321638">
    <property type="component" value="Unassembled WGS sequence"/>
</dbReference>
<dbReference type="Gene3D" id="3.10.450.50">
    <property type="match status" value="1"/>
</dbReference>
<organism evidence="3 4">
    <name type="scientific">Vineibacter terrae</name>
    <dbReference type="NCBI Taxonomy" id="2586908"/>
    <lineage>
        <taxon>Bacteria</taxon>
        <taxon>Pseudomonadati</taxon>
        <taxon>Pseudomonadota</taxon>
        <taxon>Alphaproteobacteria</taxon>
        <taxon>Hyphomicrobiales</taxon>
        <taxon>Vineibacter</taxon>
    </lineage>
</organism>
<dbReference type="SUPFAM" id="SSF54427">
    <property type="entry name" value="NTF2-like"/>
    <property type="match status" value="1"/>
</dbReference>
<dbReference type="OrthoDB" id="7446267at2"/>
<gene>
    <name evidence="3" type="ORF">FHP25_10500</name>
</gene>
<keyword evidence="4" id="KW-1185">Reference proteome</keyword>
<evidence type="ECO:0000313" key="3">
    <source>
        <dbReference type="EMBL" id="TXL77184.1"/>
    </source>
</evidence>
<dbReference type="EMBL" id="VDUZ01000009">
    <property type="protein sequence ID" value="TXL77184.1"/>
    <property type="molecule type" value="Genomic_DNA"/>
</dbReference>
<protein>
    <submittedName>
        <fullName evidence="3">Aromatic-ring-hydroxylating dioxygenase subunit beta</fullName>
    </submittedName>
</protein>
<accession>A0A5C8PQ74</accession>
<evidence type="ECO:0000256" key="2">
    <source>
        <dbReference type="ARBA" id="ARBA00023002"/>
    </source>
</evidence>
<name>A0A5C8PQ74_9HYPH</name>
<dbReference type="InterPro" id="IPR032710">
    <property type="entry name" value="NTF2-like_dom_sf"/>
</dbReference>
<dbReference type="Pfam" id="PF00866">
    <property type="entry name" value="Ring_hydroxyl_B"/>
    <property type="match status" value="1"/>
</dbReference>
<dbReference type="AlphaFoldDB" id="A0A5C8PQ74"/>
<comment type="similarity">
    <text evidence="1">Belongs to the bacterial ring-hydroxylating dioxygenase beta subunit family.</text>
</comment>
<dbReference type="GO" id="GO:0051213">
    <property type="term" value="F:dioxygenase activity"/>
    <property type="evidence" value="ECO:0007669"/>
    <property type="project" value="UniProtKB-KW"/>
</dbReference>
<dbReference type="PANTHER" id="PTHR41534:SF2">
    <property type="entry name" value="3-PHENYLPROPIONATE_CINNAMIC ACID DIOXYGENASE SUBUNIT BETA"/>
    <property type="match status" value="1"/>
</dbReference>
<comment type="caution">
    <text evidence="3">The sequence shown here is derived from an EMBL/GenBank/DDBJ whole genome shotgun (WGS) entry which is preliminary data.</text>
</comment>
<dbReference type="CDD" id="cd00667">
    <property type="entry name" value="ring_hydroxylating_dioxygenases_beta"/>
    <property type="match status" value="1"/>
</dbReference>
<evidence type="ECO:0000256" key="1">
    <source>
        <dbReference type="ARBA" id="ARBA00009570"/>
    </source>
</evidence>
<reference evidence="3 4" key="1">
    <citation type="submission" date="2019-06" db="EMBL/GenBank/DDBJ databases">
        <title>New taxonomy in bacterial strain CC-CFT640, isolated from vineyard.</title>
        <authorList>
            <person name="Lin S.-Y."/>
            <person name="Tsai C.-F."/>
            <person name="Young C.-C."/>
        </authorList>
    </citation>
    <scope>NUCLEOTIDE SEQUENCE [LARGE SCALE GENOMIC DNA]</scope>
    <source>
        <strain evidence="3 4">CC-CFT640</strain>
    </source>
</reference>
<dbReference type="PANTHER" id="PTHR41534">
    <property type="entry name" value="BLR3401 PROTEIN"/>
    <property type="match status" value="1"/>
</dbReference>
<sequence>MNADSPIADDLAMSGSCTRAKVENFLYHEAALLDGWRIEEWFALFAEGATYEVPPTGDGDETDPATSLFYIADDYVRLRERVTRLLKKDAHSEFPRSRQRHMVSNVRVTALVDGVADVACNFVTYRARRGVVDTYYGQHLYRIDCNAAPWRIRSKRSVLDMDMLYPGKLSIII</sequence>
<evidence type="ECO:0000313" key="4">
    <source>
        <dbReference type="Proteomes" id="UP000321638"/>
    </source>
</evidence>
<proteinExistence type="inferred from homology"/>